<gene>
    <name evidence="1" type="ORF">DXZ20_36915</name>
</gene>
<comment type="caution">
    <text evidence="1">The sequence shown here is derived from an EMBL/GenBank/DDBJ whole genome shotgun (WGS) entry which is preliminary data.</text>
</comment>
<dbReference type="Proteomes" id="UP000481033">
    <property type="component" value="Unassembled WGS sequence"/>
</dbReference>
<sequence>MKQFRIHRSSARVRASQDGLRTIDQARKRKGWAKNSKVWYHLAFISESTLKRFWRKNRICVDSFIGICSAVGIDDWETIVDWSE</sequence>
<evidence type="ECO:0000313" key="1">
    <source>
        <dbReference type="EMBL" id="NEZ61123.1"/>
    </source>
</evidence>
<name>A0A6M0RZ06_9CYAN</name>
<organism evidence="1 2">
    <name type="scientific">Adonisia turfae CCMR0081</name>
    <dbReference type="NCBI Taxonomy" id="2292702"/>
    <lineage>
        <taxon>Bacteria</taxon>
        <taxon>Bacillati</taxon>
        <taxon>Cyanobacteriota</taxon>
        <taxon>Adonisia</taxon>
        <taxon>Adonisia turfae</taxon>
    </lineage>
</organism>
<proteinExistence type="predicted"/>
<dbReference type="EMBL" id="QXHD01000004">
    <property type="protein sequence ID" value="NEZ61123.1"/>
    <property type="molecule type" value="Genomic_DNA"/>
</dbReference>
<dbReference type="AlphaFoldDB" id="A0A6M0RZ06"/>
<reference evidence="1 2" key="1">
    <citation type="journal article" date="2020" name="Microb. Ecol.">
        <title>Ecogenomics of the Marine Benthic Filamentous Cyanobacterium Adonisia.</title>
        <authorList>
            <person name="Walter J.M."/>
            <person name="Coutinho F.H."/>
            <person name="Leomil L."/>
            <person name="Hargreaves P.I."/>
            <person name="Campeao M.E."/>
            <person name="Vieira V.V."/>
            <person name="Silva B.S."/>
            <person name="Fistarol G.O."/>
            <person name="Salomon P.S."/>
            <person name="Sawabe T."/>
            <person name="Mino S."/>
            <person name="Hosokawa M."/>
            <person name="Miyashita H."/>
            <person name="Maruyama F."/>
            <person name="van Verk M.C."/>
            <person name="Dutilh B.E."/>
            <person name="Thompson C.C."/>
            <person name="Thompson F.L."/>
        </authorList>
    </citation>
    <scope>NUCLEOTIDE SEQUENCE [LARGE SCALE GENOMIC DNA]</scope>
    <source>
        <strain evidence="1 2">CCMR0081</strain>
    </source>
</reference>
<accession>A0A6M0RZ06</accession>
<keyword evidence="2" id="KW-1185">Reference proteome</keyword>
<evidence type="ECO:0000313" key="2">
    <source>
        <dbReference type="Proteomes" id="UP000481033"/>
    </source>
</evidence>
<protein>
    <submittedName>
        <fullName evidence="1">Uncharacterized protein</fullName>
    </submittedName>
</protein>